<keyword evidence="8" id="KW-1185">Reference proteome</keyword>
<gene>
    <name evidence="7" type="ORF">AB6A40_004512</name>
</gene>
<dbReference type="GO" id="GO:0005654">
    <property type="term" value="C:nucleoplasm"/>
    <property type="evidence" value="ECO:0007669"/>
    <property type="project" value="UniProtKB-ARBA"/>
</dbReference>
<proteinExistence type="predicted"/>
<comment type="caution">
    <text evidence="7">The sequence shown here is derived from an EMBL/GenBank/DDBJ whole genome shotgun (WGS) entry which is preliminary data.</text>
</comment>
<evidence type="ECO:0000256" key="1">
    <source>
        <dbReference type="ARBA" id="ARBA00004123"/>
    </source>
</evidence>
<evidence type="ECO:0000256" key="3">
    <source>
        <dbReference type="ARBA" id="ARBA00023015"/>
    </source>
</evidence>
<dbReference type="Proteomes" id="UP001608902">
    <property type="component" value="Unassembled WGS sequence"/>
</dbReference>
<keyword evidence="4" id="KW-0804">Transcription</keyword>
<dbReference type="InterPro" id="IPR013907">
    <property type="entry name" value="Sds3"/>
</dbReference>
<accession>A0ABD6ELF8</accession>
<sequence length="288" mass="33578">MNSLRSLLPQSKAGLALAWGFRGRAAKRFPPHPPARVALFGDPSPLWFFSLPTPKRWHSLPTPKISVYPLSHCALNLSSSVAELRPKYFEELMSKKRKFTGSELSLKFLLEKLWKLEEQLQLLREYRHPEYLVAIRKLEADYKEELDFEETAEKLERERIQQQYEQEQIAADKDLEERLSDLMDSMIQECEEQRKHIEHEHSSTDITGTSNSSYPVNKKSLRRRPNEPTPFSEKRMRVKNPQQVIYLLTDSEIEHDLQLLSSLGSSDEATIKSDETTKFCYNLRGENI</sequence>
<keyword evidence="2" id="KW-0678">Repressor</keyword>
<protein>
    <submittedName>
        <fullName evidence="7">Uncharacterized protein</fullName>
    </submittedName>
</protein>
<dbReference type="PANTHER" id="PTHR21964">
    <property type="entry name" value="BREAST CANCER METASTASIS-SUPPRESSOR 1"/>
    <property type="match status" value="1"/>
</dbReference>
<evidence type="ECO:0000256" key="5">
    <source>
        <dbReference type="ARBA" id="ARBA00023242"/>
    </source>
</evidence>
<feature type="compositionally biased region" description="Polar residues" evidence="6">
    <location>
        <begin position="204"/>
        <end position="215"/>
    </location>
</feature>
<reference evidence="7 8" key="1">
    <citation type="submission" date="2024-08" db="EMBL/GenBank/DDBJ databases">
        <title>Gnathostoma spinigerum genome.</title>
        <authorList>
            <person name="Gonzalez-Bertolin B."/>
            <person name="Monzon S."/>
            <person name="Zaballos A."/>
            <person name="Jimenez P."/>
            <person name="Dekumyoy P."/>
            <person name="Varona S."/>
            <person name="Cuesta I."/>
            <person name="Sumanam S."/>
            <person name="Adisakwattana P."/>
            <person name="Gasser R.B."/>
            <person name="Hernandez-Gonzalez A."/>
            <person name="Young N.D."/>
            <person name="Perteguer M.J."/>
        </authorList>
    </citation>
    <scope>NUCLEOTIDE SEQUENCE [LARGE SCALE GENOMIC DNA]</scope>
    <source>
        <strain evidence="7">AL3</strain>
        <tissue evidence="7">Liver</tissue>
    </source>
</reference>
<feature type="compositionally biased region" description="Basic and acidic residues" evidence="6">
    <location>
        <begin position="194"/>
        <end position="203"/>
    </location>
</feature>
<dbReference type="EMBL" id="JBGFUD010002632">
    <property type="protein sequence ID" value="MFH4977803.1"/>
    <property type="molecule type" value="Genomic_DNA"/>
</dbReference>
<dbReference type="Pfam" id="PF08598">
    <property type="entry name" value="Sds3"/>
    <property type="match status" value="1"/>
</dbReference>
<keyword evidence="5" id="KW-0539">Nucleus</keyword>
<name>A0ABD6ELF8_9BILA</name>
<evidence type="ECO:0000256" key="4">
    <source>
        <dbReference type="ARBA" id="ARBA00023163"/>
    </source>
</evidence>
<evidence type="ECO:0000313" key="8">
    <source>
        <dbReference type="Proteomes" id="UP001608902"/>
    </source>
</evidence>
<evidence type="ECO:0000256" key="6">
    <source>
        <dbReference type="SAM" id="MobiDB-lite"/>
    </source>
</evidence>
<keyword evidence="3" id="KW-0805">Transcription regulation</keyword>
<dbReference type="GO" id="GO:0010468">
    <property type="term" value="P:regulation of gene expression"/>
    <property type="evidence" value="ECO:0007669"/>
    <property type="project" value="UniProtKB-ARBA"/>
</dbReference>
<evidence type="ECO:0000313" key="7">
    <source>
        <dbReference type="EMBL" id="MFH4977803.1"/>
    </source>
</evidence>
<dbReference type="AlphaFoldDB" id="A0ABD6ELF8"/>
<feature type="region of interest" description="Disordered" evidence="6">
    <location>
        <begin position="194"/>
        <end position="234"/>
    </location>
</feature>
<evidence type="ECO:0000256" key="2">
    <source>
        <dbReference type="ARBA" id="ARBA00022491"/>
    </source>
</evidence>
<comment type="subcellular location">
    <subcellularLocation>
        <location evidence="1">Nucleus</location>
    </subcellularLocation>
</comment>
<dbReference type="SMART" id="SM01401">
    <property type="entry name" value="Sds3"/>
    <property type="match status" value="1"/>
</dbReference>
<organism evidence="7 8">
    <name type="scientific">Gnathostoma spinigerum</name>
    <dbReference type="NCBI Taxonomy" id="75299"/>
    <lineage>
        <taxon>Eukaryota</taxon>
        <taxon>Metazoa</taxon>
        <taxon>Ecdysozoa</taxon>
        <taxon>Nematoda</taxon>
        <taxon>Chromadorea</taxon>
        <taxon>Rhabditida</taxon>
        <taxon>Spirurina</taxon>
        <taxon>Gnathostomatomorpha</taxon>
        <taxon>Gnathostomatoidea</taxon>
        <taxon>Gnathostomatidae</taxon>
        <taxon>Gnathostoma</taxon>
    </lineage>
</organism>